<dbReference type="InterPro" id="IPR051020">
    <property type="entry name" value="ALDH-related_metabolic_enz"/>
</dbReference>
<keyword evidence="5" id="KW-1185">Reference proteome</keyword>
<dbReference type="CDD" id="cd07149">
    <property type="entry name" value="ALDH_y4uC"/>
    <property type="match status" value="1"/>
</dbReference>
<dbReference type="Proteomes" id="UP000275076">
    <property type="component" value="Unassembled WGS sequence"/>
</dbReference>
<dbReference type="InterPro" id="IPR015590">
    <property type="entry name" value="Aldehyde_DH_dom"/>
</dbReference>
<dbReference type="InterPro" id="IPR016163">
    <property type="entry name" value="Ald_DH_C"/>
</dbReference>
<dbReference type="OrthoDB" id="9762913at2"/>
<reference evidence="4 5" key="1">
    <citation type="submission" date="2018-10" db="EMBL/GenBank/DDBJ databases">
        <title>Draft genome sequence of Bacillus salarius IM0101, isolated from a hypersaline soil in Inner Mongolia, China.</title>
        <authorList>
            <person name="Yamprayoonswat W."/>
            <person name="Boonvisut S."/>
            <person name="Jumpathong W."/>
            <person name="Sittihan S."/>
            <person name="Ruangsuj P."/>
            <person name="Wanthongcharoen S."/>
            <person name="Thongpramul N."/>
            <person name="Pimmason S."/>
            <person name="Yu B."/>
            <person name="Yasawong M."/>
        </authorList>
    </citation>
    <scope>NUCLEOTIDE SEQUENCE [LARGE SCALE GENOMIC DNA]</scope>
    <source>
        <strain evidence="4 5">IM0101</strain>
    </source>
</reference>
<evidence type="ECO:0000313" key="5">
    <source>
        <dbReference type="Proteomes" id="UP000275076"/>
    </source>
</evidence>
<dbReference type="SUPFAM" id="SSF53720">
    <property type="entry name" value="ALDH-like"/>
    <property type="match status" value="1"/>
</dbReference>
<sequence length="476" mass="50743">MTMKTAKLLINGEWLTENRETVSVFNPYNGEIVGEQVMATEQDTENALQAAVEAKKETADIPAHKRADILNKAASLLEERKEEFAKLLSSELGKTLKNIRGEVARSLETLQLSAEEAKRLTGETLPGDTSPRGEKANASTYKVPVGVVAAITPFNAPLNLMVHKVGPAFAGGNVVILKPAPQTPLIADAFVELLIEAGYPKNALQVVYGGIEVGQKIVEDSRTNLVSFTGGIKGGSDISKRAGMKKVLLELGGNAGTIVHQDADIERASTLSAQTGFSNSGQSCISVQRIYVHNSVLEDFKEKVAAKVKGLKTGDPVDPATDVGTLVDENAADRVKSWIDEAEGKGAEILTGGGLNKASLEPTVIFNPPKEAKVVCEEVFGPVISIIPYEDVDKALAEVNDSDTGLQAGIFSNSLSVIQKASRVLDVGGVVVNGTSNFRLDHWPYGGVKNSGIGREGPRYAVEEMTETKMIVYLDS</sequence>
<organism evidence="4 5">
    <name type="scientific">Salibacterium salarium</name>
    <dbReference type="NCBI Taxonomy" id="284579"/>
    <lineage>
        <taxon>Bacteria</taxon>
        <taxon>Bacillati</taxon>
        <taxon>Bacillota</taxon>
        <taxon>Bacilli</taxon>
        <taxon>Bacillales</taxon>
        <taxon>Bacillaceae</taxon>
    </lineage>
</organism>
<evidence type="ECO:0000259" key="3">
    <source>
        <dbReference type="Pfam" id="PF00171"/>
    </source>
</evidence>
<evidence type="ECO:0000256" key="1">
    <source>
        <dbReference type="ARBA" id="ARBA00009986"/>
    </source>
</evidence>
<dbReference type="RefSeq" id="WP_125557280.1">
    <property type="nucleotide sequence ID" value="NZ_RBVX01000017.1"/>
</dbReference>
<dbReference type="PANTHER" id="PTHR42991">
    <property type="entry name" value="ALDEHYDE DEHYDROGENASE"/>
    <property type="match status" value="1"/>
</dbReference>
<dbReference type="EMBL" id="RBVX01000017">
    <property type="protein sequence ID" value="RSL32159.1"/>
    <property type="molecule type" value="Genomic_DNA"/>
</dbReference>
<dbReference type="AlphaFoldDB" id="A0A428N1G1"/>
<accession>A0A428N1G1</accession>
<dbReference type="Gene3D" id="3.40.605.10">
    <property type="entry name" value="Aldehyde Dehydrogenase, Chain A, domain 1"/>
    <property type="match status" value="1"/>
</dbReference>
<evidence type="ECO:0000313" key="4">
    <source>
        <dbReference type="EMBL" id="RSL32159.1"/>
    </source>
</evidence>
<dbReference type="GO" id="GO:0008911">
    <property type="term" value="F:lactaldehyde dehydrogenase (NAD+) activity"/>
    <property type="evidence" value="ECO:0007669"/>
    <property type="project" value="TreeGrafter"/>
</dbReference>
<dbReference type="Gene3D" id="3.40.309.10">
    <property type="entry name" value="Aldehyde Dehydrogenase, Chain A, domain 2"/>
    <property type="match status" value="1"/>
</dbReference>
<protein>
    <submittedName>
        <fullName evidence="4">Aldehyde dehydrogenase family protein</fullName>
    </submittedName>
</protein>
<dbReference type="InterPro" id="IPR016161">
    <property type="entry name" value="Ald_DH/histidinol_DH"/>
</dbReference>
<feature type="domain" description="Aldehyde dehydrogenase" evidence="3">
    <location>
        <begin position="14"/>
        <end position="471"/>
    </location>
</feature>
<keyword evidence="2" id="KW-0560">Oxidoreductase</keyword>
<comment type="similarity">
    <text evidence="1">Belongs to the aldehyde dehydrogenase family.</text>
</comment>
<dbReference type="Pfam" id="PF00171">
    <property type="entry name" value="Aldedh"/>
    <property type="match status" value="1"/>
</dbReference>
<dbReference type="InterPro" id="IPR016162">
    <property type="entry name" value="Ald_DH_N"/>
</dbReference>
<comment type="caution">
    <text evidence="4">The sequence shown here is derived from an EMBL/GenBank/DDBJ whole genome shotgun (WGS) entry which is preliminary data.</text>
</comment>
<evidence type="ECO:0000256" key="2">
    <source>
        <dbReference type="ARBA" id="ARBA00023002"/>
    </source>
</evidence>
<name>A0A428N1G1_9BACI</name>
<proteinExistence type="inferred from homology"/>
<dbReference type="PANTHER" id="PTHR42991:SF1">
    <property type="entry name" value="ALDEHYDE DEHYDROGENASE"/>
    <property type="match status" value="1"/>
</dbReference>
<gene>
    <name evidence="4" type="ORF">D7Z54_17185</name>
</gene>
<dbReference type="FunFam" id="3.40.605.10:FF:000007">
    <property type="entry name" value="NAD/NADP-dependent betaine aldehyde dehydrogenase"/>
    <property type="match status" value="1"/>
</dbReference>